<feature type="region of interest" description="Disordered" evidence="2">
    <location>
        <begin position="144"/>
        <end position="189"/>
    </location>
</feature>
<protein>
    <recommendedName>
        <fullName evidence="7">Argonaute-like protein</fullName>
    </recommendedName>
</protein>
<dbReference type="InterPro" id="IPR036085">
    <property type="entry name" value="PAZ_dom_sf"/>
</dbReference>
<sequence length="1009" mass="103337">MVDLTRAGAWWANVFKGMPQGPIPSIKLANGRAARPAPSTAGRPVTLLTNHVRLKVDTPPVFQYEVTVNIQPPTTTKPDAPGGKDPKPKPAKPRDTAVRGAEAQVVLSYILDGPAGGAGPAKDAWVYDGGAALFTVASGDLGTAGSAPASPDGGTDAQRKEGVVRQPDGGLLVRMPAPPKGAAARDASPAAGSTYLVRLRRTGLVDVRSALQQAEESTPARPAAQPDPPSGGDAPRAPSPVAAATAAALAVLELVSRAAAAWSPDSVRVGSGSYVSYKDEGQPLRGLLPIKLLRGFRSSLTLGAEGPTLAVDTALAAVAGDGPLLQQLRDALGPDPAALAKQLRTGSSRLEAGLAGLEVKASHTGFTHKLSGRFTPTSAAEHTFTDRDTGKAVSVQVYFKSRYGVTLQRPDLPCALDKKGAALPVELLTVVRSQKRTARLDARQQAELIRAAAARPADRLAAARKALSGSLQGLQGGVARAFGLSLADADFLTVDGRLLPGVLLEASRPGGQRGGVQPGNEGSWRLPGVAAPGVWRSGAVVCYLDKDGATERAVADFLRGLDKALGAIGGATAPPAGLPVVWARAGGGGRRDAGGEAQRAMEEAVREAQRKFNAKPQLVLVLLPAKGDDGVYDAIKAAGDGGLGVPTQCVKAAKADLEGRGPAPSYLANLALGVNAKLGGITTRPAGPPKDWVPELRGKRLMVLGADVSRGAAAVLGDAGAEAAAGLEFSAVVGSVDSHSVRYAQAVSAQAGGGRDLILGMRESAGQLLRAYAAAAQQQPGAPRAADGAAAPIPASRLPEVLLMCRDGVSDSMFDAVLAYEFTAIKQACADVGGPGYRPAVTFAVIQKTHNTRFFPASPQDADRSGNVRPGTAVDSGPVVDRAEFEFFLNTHAGIQGTNRVPRWHVLVDEYGFTSEGLQMLIWTLAHSHPACNRSVSLPPAAHLAHKAAERARTALKGNVSRLAGAGKGGKRGGGGGGGSGQQAAPAAGTATGGWYEMLDTLTDANAVI</sequence>
<organism evidence="5 6">
    <name type="scientific">Edaphochlamys debaryana</name>
    <dbReference type="NCBI Taxonomy" id="47281"/>
    <lineage>
        <taxon>Eukaryota</taxon>
        <taxon>Viridiplantae</taxon>
        <taxon>Chlorophyta</taxon>
        <taxon>core chlorophytes</taxon>
        <taxon>Chlorophyceae</taxon>
        <taxon>CS clade</taxon>
        <taxon>Chlamydomonadales</taxon>
        <taxon>Chlamydomonadales incertae sedis</taxon>
        <taxon>Edaphochlamys</taxon>
    </lineage>
</organism>
<feature type="compositionally biased region" description="Basic and acidic residues" evidence="2">
    <location>
        <begin position="82"/>
        <end position="97"/>
    </location>
</feature>
<dbReference type="SMART" id="SM00950">
    <property type="entry name" value="Piwi"/>
    <property type="match status" value="1"/>
</dbReference>
<evidence type="ECO:0000313" key="5">
    <source>
        <dbReference type="EMBL" id="KAG2499777.1"/>
    </source>
</evidence>
<feature type="region of interest" description="Disordered" evidence="2">
    <location>
        <begin position="854"/>
        <end position="875"/>
    </location>
</feature>
<dbReference type="InterPro" id="IPR012337">
    <property type="entry name" value="RNaseH-like_sf"/>
</dbReference>
<feature type="region of interest" description="Disordered" evidence="2">
    <location>
        <begin position="958"/>
        <end position="988"/>
    </location>
</feature>
<proteinExistence type="inferred from homology"/>
<evidence type="ECO:0008006" key="7">
    <source>
        <dbReference type="Google" id="ProtNLM"/>
    </source>
</evidence>
<gene>
    <name evidence="5" type="ORF">HYH03_002074</name>
</gene>
<evidence type="ECO:0000256" key="2">
    <source>
        <dbReference type="SAM" id="MobiDB-lite"/>
    </source>
</evidence>
<dbReference type="InterPro" id="IPR036397">
    <property type="entry name" value="RNaseH_sf"/>
</dbReference>
<evidence type="ECO:0000259" key="3">
    <source>
        <dbReference type="PROSITE" id="PS50821"/>
    </source>
</evidence>
<evidence type="ECO:0000259" key="4">
    <source>
        <dbReference type="PROSITE" id="PS50822"/>
    </source>
</evidence>
<dbReference type="CDD" id="cd02846">
    <property type="entry name" value="PAZ_argonaute_like"/>
    <property type="match status" value="1"/>
</dbReference>
<dbReference type="OrthoDB" id="537616at2759"/>
<dbReference type="Pfam" id="PF02171">
    <property type="entry name" value="Piwi"/>
    <property type="match status" value="2"/>
</dbReference>
<dbReference type="AlphaFoldDB" id="A0A835YDU7"/>
<feature type="region of interest" description="Disordered" evidence="2">
    <location>
        <begin position="68"/>
        <end position="98"/>
    </location>
</feature>
<evidence type="ECO:0000256" key="1">
    <source>
        <dbReference type="ARBA" id="ARBA00008201"/>
    </source>
</evidence>
<feature type="compositionally biased region" description="Gly residues" evidence="2">
    <location>
        <begin position="966"/>
        <end position="981"/>
    </location>
</feature>
<dbReference type="GO" id="GO:0003723">
    <property type="term" value="F:RNA binding"/>
    <property type="evidence" value="ECO:0007669"/>
    <property type="project" value="InterPro"/>
</dbReference>
<accession>A0A835YDU7</accession>
<feature type="domain" description="PAZ" evidence="3">
    <location>
        <begin position="323"/>
        <end position="432"/>
    </location>
</feature>
<dbReference type="EMBL" id="JAEHOE010000005">
    <property type="protein sequence ID" value="KAG2499777.1"/>
    <property type="molecule type" value="Genomic_DNA"/>
</dbReference>
<dbReference type="Gene3D" id="3.40.50.2300">
    <property type="match status" value="1"/>
</dbReference>
<dbReference type="InterPro" id="IPR003165">
    <property type="entry name" value="Piwi"/>
</dbReference>
<dbReference type="PROSITE" id="PS50822">
    <property type="entry name" value="PIWI"/>
    <property type="match status" value="1"/>
</dbReference>
<reference evidence="5" key="1">
    <citation type="journal article" date="2020" name="bioRxiv">
        <title>Comparative genomics of Chlamydomonas.</title>
        <authorList>
            <person name="Craig R.J."/>
            <person name="Hasan A.R."/>
            <person name="Ness R.W."/>
            <person name="Keightley P.D."/>
        </authorList>
    </citation>
    <scope>NUCLEOTIDE SEQUENCE</scope>
    <source>
        <strain evidence="5">CCAP 11/70</strain>
    </source>
</reference>
<keyword evidence="6" id="KW-1185">Reference proteome</keyword>
<dbReference type="Proteomes" id="UP000612055">
    <property type="component" value="Unassembled WGS sequence"/>
</dbReference>
<comment type="caution">
    <text evidence="5">The sequence shown here is derived from an EMBL/GenBank/DDBJ whole genome shotgun (WGS) entry which is preliminary data.</text>
</comment>
<comment type="similarity">
    <text evidence="1">Belongs to the argonaute family. Ago subfamily.</text>
</comment>
<dbReference type="Gene3D" id="2.170.260.10">
    <property type="entry name" value="paz domain"/>
    <property type="match status" value="1"/>
</dbReference>
<dbReference type="PROSITE" id="PS50821">
    <property type="entry name" value="PAZ"/>
    <property type="match status" value="1"/>
</dbReference>
<dbReference type="SUPFAM" id="SSF53098">
    <property type="entry name" value="Ribonuclease H-like"/>
    <property type="match status" value="1"/>
</dbReference>
<dbReference type="SUPFAM" id="SSF101690">
    <property type="entry name" value="PAZ domain"/>
    <property type="match status" value="1"/>
</dbReference>
<feature type="domain" description="Piwi" evidence="4">
    <location>
        <begin position="618"/>
        <end position="957"/>
    </location>
</feature>
<evidence type="ECO:0000313" key="6">
    <source>
        <dbReference type="Proteomes" id="UP000612055"/>
    </source>
</evidence>
<dbReference type="Pfam" id="PF02170">
    <property type="entry name" value="PAZ"/>
    <property type="match status" value="1"/>
</dbReference>
<dbReference type="PANTHER" id="PTHR22891">
    <property type="entry name" value="EUKARYOTIC TRANSLATION INITIATION FACTOR 2C"/>
    <property type="match status" value="1"/>
</dbReference>
<name>A0A835YDU7_9CHLO</name>
<feature type="region of interest" description="Disordered" evidence="2">
    <location>
        <begin position="211"/>
        <end position="240"/>
    </location>
</feature>
<dbReference type="InterPro" id="IPR003100">
    <property type="entry name" value="PAZ_dom"/>
</dbReference>
<dbReference type="Gene3D" id="3.30.420.10">
    <property type="entry name" value="Ribonuclease H-like superfamily/Ribonuclease H"/>
    <property type="match status" value="1"/>
</dbReference>